<dbReference type="AlphaFoldDB" id="A0A8S9ZU89"/>
<sequence>MEYLPPEIQLKIFQNLSFDELNLKEIKLKPIDFPVNNQLKEKVFLLFTSVKKCFLNKQNSPQNKSAKVHSYKHIRYITKQACSNDLLTNEFNIYCSSHFLDESLVLLFYAKEEFSQEKNLFTLKLPLFPKSIEELKIIRYWLNQIARCDFEYIIFTNYIFNPEMIKLLFDNNEIIKVKCNIAKLFMNMNINFTIDNLIMLNWRLNNCVELSSKNFTLIQLNKHVFIGSFEVTFKKDYNYYLTKPELGVVYYPLNDQLLEKWQSAIDKQIPVFLFGNYTCPKGCDVYIGLNSEKDLKFKLPIYPKNIKELQIIRFWFEQLFRCSFQSASFFYKIFNQEMIKLLFENNNKNINFYIQKLYCIYPYNSIYKSQFEFIIDHLIITKQIKLDFDFINNIDERNNYLMKLLFNCGKRIKCIYCSHINEIQELIGLIVNWIVQKLCLILNLILLI</sequence>
<comment type="caution">
    <text evidence="1">The sequence shown here is derived from an EMBL/GenBank/DDBJ whole genome shotgun (WGS) entry which is preliminary data.</text>
</comment>
<keyword evidence="2" id="KW-1185">Reference proteome</keyword>
<dbReference type="EMBL" id="JABEBT010000027">
    <property type="protein sequence ID" value="KAF7636683.1"/>
    <property type="molecule type" value="Genomic_DNA"/>
</dbReference>
<gene>
    <name evidence="1" type="ORF">Mgra_00003863</name>
</gene>
<name>A0A8S9ZU89_9BILA</name>
<accession>A0A8S9ZU89</accession>
<dbReference type="OrthoDB" id="5903835at2759"/>
<reference evidence="1" key="1">
    <citation type="journal article" date="2020" name="Ecol. Evol.">
        <title>Genome structure and content of the rice root-knot nematode (Meloidogyne graminicola).</title>
        <authorList>
            <person name="Phan N.T."/>
            <person name="Danchin E.G.J."/>
            <person name="Klopp C."/>
            <person name="Perfus-Barbeoch L."/>
            <person name="Kozlowski D.K."/>
            <person name="Koutsovoulos G.D."/>
            <person name="Lopez-Roques C."/>
            <person name="Bouchez O."/>
            <person name="Zahm M."/>
            <person name="Besnard G."/>
            <person name="Bellafiore S."/>
        </authorList>
    </citation>
    <scope>NUCLEOTIDE SEQUENCE</scope>
    <source>
        <strain evidence="1">VN-18</strain>
    </source>
</reference>
<protein>
    <submittedName>
        <fullName evidence="1">F-box domain-containing protein</fullName>
    </submittedName>
</protein>
<dbReference type="Proteomes" id="UP000605970">
    <property type="component" value="Unassembled WGS sequence"/>
</dbReference>
<evidence type="ECO:0000313" key="1">
    <source>
        <dbReference type="EMBL" id="KAF7636683.1"/>
    </source>
</evidence>
<organism evidence="1 2">
    <name type="scientific">Meloidogyne graminicola</name>
    <dbReference type="NCBI Taxonomy" id="189291"/>
    <lineage>
        <taxon>Eukaryota</taxon>
        <taxon>Metazoa</taxon>
        <taxon>Ecdysozoa</taxon>
        <taxon>Nematoda</taxon>
        <taxon>Chromadorea</taxon>
        <taxon>Rhabditida</taxon>
        <taxon>Tylenchina</taxon>
        <taxon>Tylenchomorpha</taxon>
        <taxon>Tylenchoidea</taxon>
        <taxon>Meloidogynidae</taxon>
        <taxon>Meloidogyninae</taxon>
        <taxon>Meloidogyne</taxon>
    </lineage>
</organism>
<evidence type="ECO:0000313" key="2">
    <source>
        <dbReference type="Proteomes" id="UP000605970"/>
    </source>
</evidence>
<proteinExistence type="predicted"/>